<evidence type="ECO:0000256" key="2">
    <source>
        <dbReference type="ARBA" id="ARBA00022723"/>
    </source>
</evidence>
<evidence type="ECO:0000256" key="5">
    <source>
        <dbReference type="ARBA" id="ARBA00023242"/>
    </source>
</evidence>
<dbReference type="Proteomes" id="UP001159427">
    <property type="component" value="Unassembled WGS sequence"/>
</dbReference>
<dbReference type="PANTHER" id="PTHR45740:SF2">
    <property type="entry name" value="POLY [ADP-RIBOSE] POLYMERASE"/>
    <property type="match status" value="1"/>
</dbReference>
<evidence type="ECO:0000256" key="1">
    <source>
        <dbReference type="ARBA" id="ARBA00004123"/>
    </source>
</evidence>
<keyword evidence="5" id="KW-0539">Nucleus</keyword>
<evidence type="ECO:0000313" key="10">
    <source>
        <dbReference type="EMBL" id="CAH3195958.1"/>
    </source>
</evidence>
<reference evidence="10 11" key="1">
    <citation type="submission" date="2022-05" db="EMBL/GenBank/DDBJ databases">
        <authorList>
            <consortium name="Genoscope - CEA"/>
            <person name="William W."/>
        </authorList>
    </citation>
    <scope>NUCLEOTIDE SEQUENCE [LARGE SCALE GENOMIC DNA]</scope>
</reference>
<dbReference type="Gene3D" id="3.30.720.50">
    <property type="match status" value="1"/>
</dbReference>
<dbReference type="EMBL" id="CALNXI010004503">
    <property type="protein sequence ID" value="CAH3195958.1"/>
    <property type="molecule type" value="Genomic_DNA"/>
</dbReference>
<evidence type="ECO:0008006" key="12">
    <source>
        <dbReference type="Google" id="ProtNLM"/>
    </source>
</evidence>
<dbReference type="Gene3D" id="3.30.1370.210">
    <property type="match status" value="1"/>
</dbReference>
<comment type="subcellular location">
    <subcellularLocation>
        <location evidence="1">Nucleus</location>
    </subcellularLocation>
</comment>
<organism evidence="10 11">
    <name type="scientific">Porites evermanni</name>
    <dbReference type="NCBI Taxonomy" id="104178"/>
    <lineage>
        <taxon>Eukaryota</taxon>
        <taxon>Metazoa</taxon>
        <taxon>Cnidaria</taxon>
        <taxon>Anthozoa</taxon>
        <taxon>Hexacorallia</taxon>
        <taxon>Scleractinia</taxon>
        <taxon>Fungiina</taxon>
        <taxon>Poritidae</taxon>
        <taxon>Porites</taxon>
    </lineage>
</organism>
<name>A0ABN8SX96_9CNID</name>
<dbReference type="PROSITE" id="PS51059">
    <property type="entry name" value="PARP_CATALYTIC"/>
    <property type="match status" value="1"/>
</dbReference>
<evidence type="ECO:0000259" key="8">
    <source>
        <dbReference type="PROSITE" id="PS50103"/>
    </source>
</evidence>
<dbReference type="Pfam" id="PF00644">
    <property type="entry name" value="PARP"/>
    <property type="match status" value="1"/>
</dbReference>
<dbReference type="PROSITE" id="PS50103">
    <property type="entry name" value="ZF_C3H1"/>
    <property type="match status" value="3"/>
</dbReference>
<proteinExistence type="predicted"/>
<keyword evidence="3 6" id="KW-0863">Zinc-finger</keyword>
<dbReference type="InterPro" id="IPR036855">
    <property type="entry name" value="Znf_CCCH_sf"/>
</dbReference>
<feature type="zinc finger region" description="C3H1-type" evidence="6">
    <location>
        <begin position="167"/>
        <end position="194"/>
    </location>
</feature>
<keyword evidence="11" id="KW-1185">Reference proteome</keyword>
<feature type="domain" description="PARP catalytic" evidence="9">
    <location>
        <begin position="513"/>
        <end position="708"/>
    </location>
</feature>
<protein>
    <recommendedName>
        <fullName evidence="12">Poly [ADP-ribose] polymerase 12</fullName>
    </recommendedName>
</protein>
<evidence type="ECO:0000259" key="9">
    <source>
        <dbReference type="PROSITE" id="PS51059"/>
    </source>
</evidence>
<keyword evidence="2 6" id="KW-0479">Metal-binding</keyword>
<dbReference type="SUPFAM" id="SSF117839">
    <property type="entry name" value="WWE domain"/>
    <property type="match status" value="1"/>
</dbReference>
<dbReference type="Gene3D" id="4.10.1000.10">
    <property type="entry name" value="Zinc finger, CCCH-type"/>
    <property type="match status" value="1"/>
</dbReference>
<dbReference type="PANTHER" id="PTHR45740">
    <property type="entry name" value="POLY [ADP-RIBOSE] POLYMERASE"/>
    <property type="match status" value="1"/>
</dbReference>
<evidence type="ECO:0000256" key="6">
    <source>
        <dbReference type="PROSITE-ProRule" id="PRU00723"/>
    </source>
</evidence>
<dbReference type="InterPro" id="IPR037197">
    <property type="entry name" value="WWE_dom_sf"/>
</dbReference>
<dbReference type="SMART" id="SM00356">
    <property type="entry name" value="ZnF_C3H1"/>
    <property type="match status" value="3"/>
</dbReference>
<evidence type="ECO:0000313" key="11">
    <source>
        <dbReference type="Proteomes" id="UP001159427"/>
    </source>
</evidence>
<dbReference type="InterPro" id="IPR051712">
    <property type="entry name" value="ARTD-AVP"/>
</dbReference>
<dbReference type="SUPFAM" id="SSF56399">
    <property type="entry name" value="ADP-ribosylation"/>
    <property type="match status" value="1"/>
</dbReference>
<dbReference type="Gene3D" id="3.90.228.10">
    <property type="match status" value="1"/>
</dbReference>
<feature type="region of interest" description="Disordered" evidence="7">
    <location>
        <begin position="495"/>
        <end position="520"/>
    </location>
</feature>
<dbReference type="SUPFAM" id="SSF90229">
    <property type="entry name" value="CCCH zinc finger"/>
    <property type="match status" value="1"/>
</dbReference>
<feature type="domain" description="C3H1-type" evidence="8">
    <location>
        <begin position="281"/>
        <end position="308"/>
    </location>
</feature>
<feature type="domain" description="C3H1-type" evidence="8">
    <location>
        <begin position="100"/>
        <end position="122"/>
    </location>
</feature>
<dbReference type="CDD" id="cd01439">
    <property type="entry name" value="TCCD_inducible_PARP_like"/>
    <property type="match status" value="1"/>
</dbReference>
<keyword evidence="4 6" id="KW-0862">Zinc</keyword>
<gene>
    <name evidence="10" type="ORF">PEVE_00031499</name>
</gene>
<dbReference type="InterPro" id="IPR012317">
    <property type="entry name" value="Poly(ADP-ribose)pol_cat_dom"/>
</dbReference>
<dbReference type="InterPro" id="IPR000571">
    <property type="entry name" value="Znf_CCCH"/>
</dbReference>
<evidence type="ECO:0000256" key="3">
    <source>
        <dbReference type="ARBA" id="ARBA00022771"/>
    </source>
</evidence>
<evidence type="ECO:0000256" key="4">
    <source>
        <dbReference type="ARBA" id="ARBA00022833"/>
    </source>
</evidence>
<sequence length="708" mass="80388">MANSSTPREAVEEMIELLLGSGGQLELGGLVLQLSSHSRRLVSDFGALEFVKRFPQLFSQAKIGKSKSKVMVKLDIPLEFCTQAGEKGGCVAKGCSDLHLCPFFIKGTCKFGLKCKRSHNYGDEHTVGVLNHFRLGFLTKHPSSSLLQKIFKMIVDESELQRTAAKRFVPDICKFYNKGTCEKRDNCPYLHVCQHFIDGDCKFGEGCKREHDFSDRHNRKVLEKYDMDGISELKVLQRLKGSERKHTVSGSSDVENLVKAFPKAVNLSVLVPTTQVRDEKEKDTEICGFNLRGKCNYGNNCIHQHTELPYLWEFSVHGEKWESFSSDLNTMLEQTYCDVKKGSCTVMIRGILHCVKFDGMTAEPVLPDDAVNYKSPKVRRLSTVSSVVAAVGHVYSTRWHWYWQDENNKWQSYDTPSDGHAVNTTSSQCLEREYTAGSGIQKESRKVETSSKEFFLLKCLSSRGVLIFWFSPVRRRPADFVTKQNMKDIAQRRRATALAHPKTSSSSSEPDGLPSHWDRISDGEDFQCVKLETISDEYKRTEKKFQETMDVHHMIIKIERVQNPDLWIRYNQEKSRMAKKAGGDPEERQLFHGTKSETADAICQQGFDWRLCGKHGTSYGKGSYFASKANYSHRFTASQLRGKKQMFLARVLVGSYTTGNSSLTRPPPKNPLSPNVLFDSCCDNMTNPALFVVFENSQSYPEFLITYM</sequence>
<feature type="zinc finger region" description="C3H1-type" evidence="6">
    <location>
        <begin position="281"/>
        <end position="308"/>
    </location>
</feature>
<feature type="zinc finger region" description="C3H1-type" evidence="6">
    <location>
        <begin position="100"/>
        <end position="122"/>
    </location>
</feature>
<feature type="domain" description="C3H1-type" evidence="8">
    <location>
        <begin position="167"/>
        <end position="194"/>
    </location>
</feature>
<comment type="caution">
    <text evidence="10">The sequence shown here is derived from an EMBL/GenBank/DDBJ whole genome shotgun (WGS) entry which is preliminary data.</text>
</comment>
<accession>A0ABN8SX96</accession>
<evidence type="ECO:0000256" key="7">
    <source>
        <dbReference type="SAM" id="MobiDB-lite"/>
    </source>
</evidence>